<dbReference type="Proteomes" id="UP000245207">
    <property type="component" value="Unassembled WGS sequence"/>
</dbReference>
<accession>A0A2U1NRL5</accession>
<proteinExistence type="predicted"/>
<dbReference type="PANTHER" id="PTHR48223:SF2">
    <property type="entry name" value="ABC TRANSMEMBRANE TYPE-1 DOMAIN-CONTAINING PROTEIN"/>
    <property type="match status" value="1"/>
</dbReference>
<evidence type="ECO:0000313" key="3">
    <source>
        <dbReference type="Proteomes" id="UP000245207"/>
    </source>
</evidence>
<dbReference type="EMBL" id="PKPP01002307">
    <property type="protein sequence ID" value="PWA76155.1"/>
    <property type="molecule type" value="Genomic_DNA"/>
</dbReference>
<sequence length="293" mass="34210">MTLLVTHQLQGSCTPSRPSCLCRESPLIDGSKLRFIKISSFKGNVERDRYKDGLRWSHSGNKYDRHSYLYRDSKETLLGSPNAQNIHAHSAPDEDVTEVGSLAIRKLFRSWLTFLPSASLSEDETLTGSTLNERVELDDKILKDGFFKRIWFKFWGMDAMIKIPAIIFIPLFMIVNMKYGAQVSKELYPLWISGPLLVALYIKMVQALCSLYVFSFKQSVKMVKKFNNENDKESIRVHLWQRVVYFRNLDYKKEAKRIWKDFQEWLGDKCLDLVESMWSYRGMVGFIKFVKIV</sequence>
<keyword evidence="1" id="KW-0812">Transmembrane</keyword>
<name>A0A2U1NRL5_ARTAN</name>
<dbReference type="OrthoDB" id="748739at2759"/>
<organism evidence="2 3">
    <name type="scientific">Artemisia annua</name>
    <name type="common">Sweet wormwood</name>
    <dbReference type="NCBI Taxonomy" id="35608"/>
    <lineage>
        <taxon>Eukaryota</taxon>
        <taxon>Viridiplantae</taxon>
        <taxon>Streptophyta</taxon>
        <taxon>Embryophyta</taxon>
        <taxon>Tracheophyta</taxon>
        <taxon>Spermatophyta</taxon>
        <taxon>Magnoliopsida</taxon>
        <taxon>eudicotyledons</taxon>
        <taxon>Gunneridae</taxon>
        <taxon>Pentapetalae</taxon>
        <taxon>asterids</taxon>
        <taxon>campanulids</taxon>
        <taxon>Asterales</taxon>
        <taxon>Asteraceae</taxon>
        <taxon>Asteroideae</taxon>
        <taxon>Anthemideae</taxon>
        <taxon>Artemisiinae</taxon>
        <taxon>Artemisia</taxon>
    </lineage>
</organism>
<dbReference type="PANTHER" id="PTHR48223">
    <property type="entry name" value="DEFECTIVE 2759, PUTATIVE ISOFORM 1-RELATED"/>
    <property type="match status" value="1"/>
</dbReference>
<protein>
    <submittedName>
        <fullName evidence="2">Uncharacterized protein</fullName>
    </submittedName>
</protein>
<keyword evidence="3" id="KW-1185">Reference proteome</keyword>
<feature type="transmembrane region" description="Helical" evidence="1">
    <location>
        <begin position="191"/>
        <end position="214"/>
    </location>
</feature>
<gene>
    <name evidence="2" type="ORF">CTI12_AA238730</name>
</gene>
<comment type="caution">
    <text evidence="2">The sequence shown here is derived from an EMBL/GenBank/DDBJ whole genome shotgun (WGS) entry which is preliminary data.</text>
</comment>
<reference evidence="2 3" key="1">
    <citation type="journal article" date="2018" name="Mol. Plant">
        <title>The genome of Artemisia annua provides insight into the evolution of Asteraceae family and artemisinin biosynthesis.</title>
        <authorList>
            <person name="Shen Q."/>
            <person name="Zhang L."/>
            <person name="Liao Z."/>
            <person name="Wang S."/>
            <person name="Yan T."/>
            <person name="Shi P."/>
            <person name="Liu M."/>
            <person name="Fu X."/>
            <person name="Pan Q."/>
            <person name="Wang Y."/>
            <person name="Lv Z."/>
            <person name="Lu X."/>
            <person name="Zhang F."/>
            <person name="Jiang W."/>
            <person name="Ma Y."/>
            <person name="Chen M."/>
            <person name="Hao X."/>
            <person name="Li L."/>
            <person name="Tang Y."/>
            <person name="Lv G."/>
            <person name="Zhou Y."/>
            <person name="Sun X."/>
            <person name="Brodelius P.E."/>
            <person name="Rose J.K.C."/>
            <person name="Tang K."/>
        </authorList>
    </citation>
    <scope>NUCLEOTIDE SEQUENCE [LARGE SCALE GENOMIC DNA]</scope>
    <source>
        <strain evidence="3">cv. Huhao1</strain>
        <tissue evidence="2">Leaf</tissue>
    </source>
</reference>
<keyword evidence="1" id="KW-1133">Transmembrane helix</keyword>
<feature type="transmembrane region" description="Helical" evidence="1">
    <location>
        <begin position="159"/>
        <end position="179"/>
    </location>
</feature>
<evidence type="ECO:0000256" key="1">
    <source>
        <dbReference type="SAM" id="Phobius"/>
    </source>
</evidence>
<dbReference type="AlphaFoldDB" id="A0A2U1NRL5"/>
<evidence type="ECO:0000313" key="2">
    <source>
        <dbReference type="EMBL" id="PWA76155.1"/>
    </source>
</evidence>
<keyword evidence="1" id="KW-0472">Membrane</keyword>